<evidence type="ECO:0000313" key="12">
    <source>
        <dbReference type="Proteomes" id="UP001295684"/>
    </source>
</evidence>
<dbReference type="InterPro" id="IPR011009">
    <property type="entry name" value="Kinase-like_dom_sf"/>
</dbReference>
<dbReference type="PROSITE" id="PS00107">
    <property type="entry name" value="PROTEIN_KINASE_ATP"/>
    <property type="match status" value="1"/>
</dbReference>
<feature type="compositionally biased region" description="Basic and acidic residues" evidence="8">
    <location>
        <begin position="515"/>
        <end position="524"/>
    </location>
</feature>
<feature type="compositionally biased region" description="Basic residues" evidence="8">
    <location>
        <begin position="525"/>
        <end position="534"/>
    </location>
</feature>
<comment type="caution">
    <text evidence="11">The sequence shown here is derived from an EMBL/GenBank/DDBJ whole genome shotgun (WGS) entry which is preliminary data.</text>
</comment>
<evidence type="ECO:0000256" key="3">
    <source>
        <dbReference type="ARBA" id="ARBA00022679"/>
    </source>
</evidence>
<feature type="region of interest" description="Disordered" evidence="8">
    <location>
        <begin position="452"/>
        <end position="544"/>
    </location>
</feature>
<evidence type="ECO:0000259" key="9">
    <source>
        <dbReference type="PROSITE" id="PS50011"/>
    </source>
</evidence>
<keyword evidence="12" id="KW-1185">Reference proteome</keyword>
<keyword evidence="2" id="KW-0597">Phosphoprotein</keyword>
<sequence length="544" mass="63234">MDYYLTFPNNSLNSIKETTTLTVHFLKHYENESPIIKEKVNKNSFEYLKVIGSGGYSNVVLARKKDTGKLFAIKIIKKDTTFIKTNKRVYQAEVDIMKRLTDLPFIVSLHYTFQTENELYFAMDPCIGGTLFHFMTHFPKKDLNVNIAKFYVAEIVVALDYIHSKNIMYRDLKPENILIDIDGHLKVSDFGLSKQTRNKDETSSTFCGSPEYLPPEMILGYDHSRTVDFYTLGCLLYEMLVGFPPFHSRDPKKLEKRIVSGSVCFPPELDEVSADLIEWLLSRYPLDRPKDCSEIMDHAFFDGIDWDKIASKQAIPPWVPDLYTCHVPKSFLKMPINQVFMKNTPHKEQNRTSYNQRRHVKEKFRNSLYVYDQRSNRDVKRLAQEMGQTIEEMLELEGFEYNCDYPDDDDPKEMEKIMKHSVEIRGNRRKSARTKCSDTYGMTDMLVESDCDLSDNSEDGGIQPMGSYTMKKNTLSKHKSEASKDPTNLYFKNQEDEDAKDAEPKESDEEEEREDLVTKLENSRKRATKKKRYMGAKSCEVGKQ</sequence>
<gene>
    <name evidence="11" type="ORF">ECRASSUSDP1_LOCUS576</name>
</gene>
<dbReference type="Gene3D" id="3.30.200.20">
    <property type="entry name" value="Phosphorylase Kinase, domain 1"/>
    <property type="match status" value="1"/>
</dbReference>
<dbReference type="SUPFAM" id="SSF56112">
    <property type="entry name" value="Protein kinase-like (PK-like)"/>
    <property type="match status" value="1"/>
</dbReference>
<evidence type="ECO:0000256" key="1">
    <source>
        <dbReference type="ARBA" id="ARBA00022527"/>
    </source>
</evidence>
<evidence type="ECO:0000256" key="5">
    <source>
        <dbReference type="ARBA" id="ARBA00022777"/>
    </source>
</evidence>
<evidence type="ECO:0000256" key="6">
    <source>
        <dbReference type="ARBA" id="ARBA00022840"/>
    </source>
</evidence>
<evidence type="ECO:0000256" key="2">
    <source>
        <dbReference type="ARBA" id="ARBA00022553"/>
    </source>
</evidence>
<dbReference type="FunFam" id="1.10.510.10:FF:000048">
    <property type="entry name" value="Protein kinase C"/>
    <property type="match status" value="1"/>
</dbReference>
<dbReference type="PROSITE" id="PS00108">
    <property type="entry name" value="PROTEIN_KINASE_ST"/>
    <property type="match status" value="1"/>
</dbReference>
<dbReference type="GO" id="GO:0005524">
    <property type="term" value="F:ATP binding"/>
    <property type="evidence" value="ECO:0007669"/>
    <property type="project" value="UniProtKB-UniRule"/>
</dbReference>
<reference evidence="11" key="1">
    <citation type="submission" date="2023-07" db="EMBL/GenBank/DDBJ databases">
        <authorList>
            <consortium name="AG Swart"/>
            <person name="Singh M."/>
            <person name="Singh A."/>
            <person name="Seah K."/>
            <person name="Emmerich C."/>
        </authorList>
    </citation>
    <scope>NUCLEOTIDE SEQUENCE</scope>
    <source>
        <strain evidence="11">DP1</strain>
    </source>
</reference>
<dbReference type="InterPro" id="IPR045270">
    <property type="entry name" value="STKc_AGC"/>
</dbReference>
<accession>A0AAD1TZP1</accession>
<evidence type="ECO:0000256" key="4">
    <source>
        <dbReference type="ARBA" id="ARBA00022741"/>
    </source>
</evidence>
<dbReference type="PANTHER" id="PTHR24351">
    <property type="entry name" value="RIBOSOMAL PROTEIN S6 KINASE"/>
    <property type="match status" value="1"/>
</dbReference>
<keyword evidence="4 7" id="KW-0547">Nucleotide-binding</keyword>
<dbReference type="SMART" id="SM00220">
    <property type="entry name" value="S_TKc"/>
    <property type="match status" value="1"/>
</dbReference>
<dbReference type="CDD" id="cd05123">
    <property type="entry name" value="STKc_AGC"/>
    <property type="match status" value="1"/>
</dbReference>
<dbReference type="InterPro" id="IPR000961">
    <property type="entry name" value="AGC-kinase_C"/>
</dbReference>
<proteinExistence type="predicted"/>
<feature type="binding site" evidence="7">
    <location>
        <position position="78"/>
    </location>
    <ligand>
        <name>ATP</name>
        <dbReference type="ChEBI" id="CHEBI:30616"/>
    </ligand>
</feature>
<dbReference type="InterPro" id="IPR008271">
    <property type="entry name" value="Ser/Thr_kinase_AS"/>
</dbReference>
<feature type="compositionally biased region" description="Acidic residues" evidence="8">
    <location>
        <begin position="495"/>
        <end position="514"/>
    </location>
</feature>
<dbReference type="PROSITE" id="PS51285">
    <property type="entry name" value="AGC_KINASE_CTER"/>
    <property type="match status" value="1"/>
</dbReference>
<evidence type="ECO:0000256" key="8">
    <source>
        <dbReference type="SAM" id="MobiDB-lite"/>
    </source>
</evidence>
<keyword evidence="3" id="KW-0808">Transferase</keyword>
<name>A0AAD1TZP1_EUPCR</name>
<dbReference type="Gene3D" id="1.10.510.10">
    <property type="entry name" value="Transferase(Phosphotransferase) domain 1"/>
    <property type="match status" value="1"/>
</dbReference>
<organism evidence="11 12">
    <name type="scientific">Euplotes crassus</name>
    <dbReference type="NCBI Taxonomy" id="5936"/>
    <lineage>
        <taxon>Eukaryota</taxon>
        <taxon>Sar</taxon>
        <taxon>Alveolata</taxon>
        <taxon>Ciliophora</taxon>
        <taxon>Intramacronucleata</taxon>
        <taxon>Spirotrichea</taxon>
        <taxon>Hypotrichia</taxon>
        <taxon>Euplotida</taxon>
        <taxon>Euplotidae</taxon>
        <taxon>Moneuplotes</taxon>
    </lineage>
</organism>
<evidence type="ECO:0000259" key="10">
    <source>
        <dbReference type="PROSITE" id="PS51285"/>
    </source>
</evidence>
<keyword evidence="6 7" id="KW-0067">ATP-binding</keyword>
<dbReference type="InterPro" id="IPR000719">
    <property type="entry name" value="Prot_kinase_dom"/>
</dbReference>
<dbReference type="InterPro" id="IPR017441">
    <property type="entry name" value="Protein_kinase_ATP_BS"/>
</dbReference>
<dbReference type="PROSITE" id="PS50011">
    <property type="entry name" value="PROTEIN_KINASE_DOM"/>
    <property type="match status" value="1"/>
</dbReference>
<dbReference type="EMBL" id="CAMPGE010000541">
    <property type="protein sequence ID" value="CAI2359290.1"/>
    <property type="molecule type" value="Genomic_DNA"/>
</dbReference>
<evidence type="ECO:0000256" key="7">
    <source>
        <dbReference type="PROSITE-ProRule" id="PRU10141"/>
    </source>
</evidence>
<dbReference type="Proteomes" id="UP001295684">
    <property type="component" value="Unassembled WGS sequence"/>
</dbReference>
<dbReference type="Pfam" id="PF00069">
    <property type="entry name" value="Pkinase"/>
    <property type="match status" value="1"/>
</dbReference>
<dbReference type="GO" id="GO:0004674">
    <property type="term" value="F:protein serine/threonine kinase activity"/>
    <property type="evidence" value="ECO:0007669"/>
    <property type="project" value="UniProtKB-KW"/>
</dbReference>
<keyword evidence="1" id="KW-0723">Serine/threonine-protein kinase</keyword>
<keyword evidence="5" id="KW-0418">Kinase</keyword>
<feature type="domain" description="AGC-kinase C-terminal" evidence="10">
    <location>
        <begin position="302"/>
        <end position="379"/>
    </location>
</feature>
<protein>
    <submittedName>
        <fullName evidence="11">Uncharacterized protein</fullName>
    </submittedName>
</protein>
<dbReference type="AlphaFoldDB" id="A0AAD1TZP1"/>
<feature type="domain" description="Protein kinase" evidence="9">
    <location>
        <begin position="45"/>
        <end position="301"/>
    </location>
</feature>
<evidence type="ECO:0000313" key="11">
    <source>
        <dbReference type="EMBL" id="CAI2359290.1"/>
    </source>
</evidence>